<dbReference type="GO" id="GO:0005576">
    <property type="term" value="C:extracellular region"/>
    <property type="evidence" value="ECO:0007669"/>
    <property type="project" value="UniProtKB-SubCell"/>
</dbReference>
<evidence type="ECO:0000256" key="6">
    <source>
        <dbReference type="ARBA" id="ARBA00022723"/>
    </source>
</evidence>
<keyword evidence="5" id="KW-0964">Secreted</keyword>
<reference evidence="13" key="1">
    <citation type="submission" date="2018-08" db="EMBL/GenBank/DDBJ databases">
        <authorList>
            <person name="Rossello M."/>
        </authorList>
    </citation>
    <scope>NUCLEOTIDE SEQUENCE [LARGE SCALE GENOMIC DNA]</scope>
    <source>
        <strain evidence="13">cv. Chinese Spring</strain>
    </source>
</reference>
<evidence type="ECO:0000256" key="9">
    <source>
        <dbReference type="ARBA" id="ARBA00023004"/>
    </source>
</evidence>
<organism evidence="13">
    <name type="scientific">Triticum aestivum</name>
    <name type="common">Wheat</name>
    <dbReference type="NCBI Taxonomy" id="4565"/>
    <lineage>
        <taxon>Eukaryota</taxon>
        <taxon>Viridiplantae</taxon>
        <taxon>Streptophyta</taxon>
        <taxon>Embryophyta</taxon>
        <taxon>Tracheophyta</taxon>
        <taxon>Spermatophyta</taxon>
        <taxon>Magnoliopsida</taxon>
        <taxon>Liliopsida</taxon>
        <taxon>Poales</taxon>
        <taxon>Poaceae</taxon>
        <taxon>BOP clade</taxon>
        <taxon>Pooideae</taxon>
        <taxon>Triticodae</taxon>
        <taxon>Triticeae</taxon>
        <taxon>Triticinae</taxon>
        <taxon>Triticum</taxon>
    </lineage>
</organism>
<dbReference type="Proteomes" id="UP000019116">
    <property type="component" value="Chromosome 5A"/>
</dbReference>
<keyword evidence="9" id="KW-0408">Iron</keyword>
<keyword evidence="6" id="KW-0479">Metal-binding</keyword>
<evidence type="ECO:0000256" key="2">
    <source>
        <dbReference type="ARBA" id="ARBA00004613"/>
    </source>
</evidence>
<dbReference type="GO" id="GO:0016788">
    <property type="term" value="F:hydrolase activity, acting on ester bonds"/>
    <property type="evidence" value="ECO:0000318"/>
    <property type="project" value="GO_Central"/>
</dbReference>
<evidence type="ECO:0000313" key="14">
    <source>
        <dbReference type="Proteomes" id="UP000019116"/>
    </source>
</evidence>
<keyword evidence="14" id="KW-1185">Reference proteome</keyword>
<dbReference type="PANTHER" id="PTHR32440">
    <property type="entry name" value="PHOSPHATASE DCR2-RELATED-RELATED"/>
    <property type="match status" value="1"/>
</dbReference>
<evidence type="ECO:0000256" key="4">
    <source>
        <dbReference type="ARBA" id="ARBA00011738"/>
    </source>
</evidence>
<dbReference type="STRING" id="4565.A0A3B6KME8"/>
<dbReference type="SUPFAM" id="SSF56300">
    <property type="entry name" value="Metallo-dependent phosphatases"/>
    <property type="match status" value="1"/>
</dbReference>
<evidence type="ECO:0000259" key="12">
    <source>
        <dbReference type="Pfam" id="PF00149"/>
    </source>
</evidence>
<dbReference type="CDD" id="cd07383">
    <property type="entry name" value="MPP_Dcr2"/>
    <property type="match status" value="1"/>
</dbReference>
<sequence length="403" mass="43316">MARLGLRRFPPPMLLLLLALFLVAAAAAGKGKKRGGGGLRFRREGGTFKVLQVADMHYADGRSTACEDVLPEQVAGCSDLNTTAFLYRVIRAEDPDLVVFTGPTPTHPPPLPCSVIRLILRLTSDSLVSCIPGDNIYGADSTDAAKSMDAAIAPAIAMNLPWAAGIGNHDQEGTLSREGVMRHLVGMKNTLSRFNPEGVEIDGFGNYNLEVGGVEGTLLANKSVLNMYFLDSGDYSTVPSIPGYGWIKASQEAWFRKTSSSLQKNYTNEEPRQKEPAPALAYFHIPLPEFSSFTASNFTGVKQEGISSPSINSGFFTTMVEAGDVKAAFIGHDHLNDFCGKLTGIQLCYAGGFGYHAYGKAGWSRRARVVSVQLEKTGTGEWQGGGAARIMTEAEFRMGTASE</sequence>
<dbReference type="OMA" id="MTGVKME"/>
<dbReference type="Gramene" id="TraesWEE_scaffold_111668_01G000100.1">
    <property type="protein sequence ID" value="TraesWEE_scaffold_111668_01G000100.1"/>
    <property type="gene ID" value="TraesWEE_scaffold_111668_01G000100"/>
</dbReference>
<dbReference type="AlphaFoldDB" id="A0A3B6KME8"/>
<dbReference type="Gramene" id="TraesCAD_scaffold_027528_01G000300.1">
    <property type="protein sequence ID" value="TraesCAD_scaffold_027528_01G000300.1"/>
    <property type="gene ID" value="TraesCAD_scaffold_027528_01G000300"/>
</dbReference>
<evidence type="ECO:0000256" key="11">
    <source>
        <dbReference type="SAM" id="SignalP"/>
    </source>
</evidence>
<dbReference type="InterPro" id="IPR029052">
    <property type="entry name" value="Metallo-depent_PP-like"/>
</dbReference>
<dbReference type="InterPro" id="IPR004843">
    <property type="entry name" value="Calcineurin-like_PHP"/>
</dbReference>
<comment type="similarity">
    <text evidence="3">Belongs to the metallophosphoesterase superfamily. Purple acid phosphatase family.</text>
</comment>
<evidence type="ECO:0000313" key="13">
    <source>
        <dbReference type="EnsemblPlants" id="TraesCS5A02G321100.1"/>
    </source>
</evidence>
<evidence type="ECO:0000256" key="8">
    <source>
        <dbReference type="ARBA" id="ARBA00022833"/>
    </source>
</evidence>
<accession>A0A3B6KME8</accession>
<dbReference type="Gramene" id="TraesCLE_scaffold_111961_01G000100.1">
    <property type="protein sequence ID" value="TraesCLE_scaffold_111961_01G000100.1"/>
    <property type="gene ID" value="TraesCLE_scaffold_111961_01G000100"/>
</dbReference>
<evidence type="ECO:0000256" key="10">
    <source>
        <dbReference type="ARBA" id="ARBA00023180"/>
    </source>
</evidence>
<dbReference type="Gramene" id="TraesROB_scaffold_087642_01G000100.1">
    <property type="protein sequence ID" value="TraesROB_scaffold_087642_01G000100.1"/>
    <property type="gene ID" value="TraesROB_scaffold_087642_01G000100"/>
</dbReference>
<comment type="subunit">
    <text evidence="4">Homodimer.</text>
</comment>
<dbReference type="Gene3D" id="3.60.21.10">
    <property type="match status" value="1"/>
</dbReference>
<feature type="signal peptide" evidence="11">
    <location>
        <begin position="1"/>
        <end position="28"/>
    </location>
</feature>
<reference evidence="13" key="2">
    <citation type="submission" date="2018-10" db="UniProtKB">
        <authorList>
            <consortium name="EnsemblPlants"/>
        </authorList>
    </citation>
    <scope>IDENTIFICATION</scope>
</reference>
<evidence type="ECO:0000256" key="5">
    <source>
        <dbReference type="ARBA" id="ARBA00022525"/>
    </source>
</evidence>
<dbReference type="PaxDb" id="4565-Traes_5AL_A759491E6.1"/>
<dbReference type="Gramene" id="TraesCS5A03G0780200.1">
    <property type="protein sequence ID" value="TraesCS5A03G0780200.1.CDS"/>
    <property type="gene ID" value="TraesCS5A03G0780200"/>
</dbReference>
<feature type="chain" id="PRO_5017356442" description="Calcineurin-like phosphoesterase domain-containing protein" evidence="11">
    <location>
        <begin position="29"/>
        <end position="403"/>
    </location>
</feature>
<evidence type="ECO:0000256" key="1">
    <source>
        <dbReference type="ARBA" id="ARBA00001947"/>
    </source>
</evidence>
<keyword evidence="7 11" id="KW-0732">Signal</keyword>
<comment type="subcellular location">
    <subcellularLocation>
        <location evidence="2">Secreted</location>
    </subcellularLocation>
</comment>
<dbReference type="FunFam" id="3.60.21.10:FF:000038">
    <property type="entry name" value="Probable inactive purple acid phosphatase 29"/>
    <property type="match status" value="1"/>
</dbReference>
<protein>
    <recommendedName>
        <fullName evidence="12">Calcineurin-like phosphoesterase domain-containing protein</fullName>
    </recommendedName>
</protein>
<dbReference type="PANTHER" id="PTHR32440:SF0">
    <property type="entry name" value="PHOSPHATASE DCR2-RELATED"/>
    <property type="match status" value="1"/>
</dbReference>
<keyword evidence="10" id="KW-0325">Glycoprotein</keyword>
<keyword evidence="8" id="KW-0862">Zinc</keyword>
<dbReference type="Pfam" id="PF00149">
    <property type="entry name" value="Metallophos"/>
    <property type="match status" value="1"/>
</dbReference>
<dbReference type="Gramene" id="TraesCS5A02G321100.1">
    <property type="protein sequence ID" value="TraesCS5A02G321100.1"/>
    <property type="gene ID" value="TraesCS5A02G321100"/>
</dbReference>
<dbReference type="PIRSF" id="PIRSF030250">
    <property type="entry name" value="Ptase_At2g46880"/>
    <property type="match status" value="1"/>
</dbReference>
<comment type="cofactor">
    <cofactor evidence="1">
        <name>Zn(2+)</name>
        <dbReference type="ChEBI" id="CHEBI:29105"/>
    </cofactor>
</comment>
<name>A0A3B6KME8_WHEAT</name>
<feature type="domain" description="Calcineurin-like phosphoesterase" evidence="12">
    <location>
        <begin position="48"/>
        <end position="334"/>
    </location>
</feature>
<dbReference type="EnsemblPlants" id="TraesCS5A02G321100.1">
    <property type="protein sequence ID" value="TraesCS5A02G321100.1"/>
    <property type="gene ID" value="TraesCS5A02G321100"/>
</dbReference>
<dbReference type="InterPro" id="IPR011230">
    <property type="entry name" value="PAP14/16/28/29"/>
</dbReference>
<evidence type="ECO:0000256" key="7">
    <source>
        <dbReference type="ARBA" id="ARBA00022729"/>
    </source>
</evidence>
<proteinExistence type="inferred from homology"/>
<dbReference type="GO" id="GO:0046872">
    <property type="term" value="F:metal ion binding"/>
    <property type="evidence" value="ECO:0007669"/>
    <property type="project" value="UniProtKB-KW"/>
</dbReference>
<evidence type="ECO:0000256" key="3">
    <source>
        <dbReference type="ARBA" id="ARBA00008723"/>
    </source>
</evidence>